<feature type="transmembrane region" description="Helical" evidence="5">
    <location>
        <begin position="98"/>
        <end position="115"/>
    </location>
</feature>
<feature type="transmembrane region" description="Helical" evidence="5">
    <location>
        <begin position="234"/>
        <end position="259"/>
    </location>
</feature>
<dbReference type="InterPro" id="IPR036259">
    <property type="entry name" value="MFS_trans_sf"/>
</dbReference>
<name>A0A382HLV6_9ZZZZ</name>
<keyword evidence="3 5" id="KW-1133">Transmembrane helix</keyword>
<dbReference type="InterPro" id="IPR051337">
    <property type="entry name" value="OPA_Antiporter"/>
</dbReference>
<feature type="transmembrane region" description="Helical" evidence="5">
    <location>
        <begin position="401"/>
        <end position="424"/>
    </location>
</feature>
<evidence type="ECO:0000256" key="2">
    <source>
        <dbReference type="ARBA" id="ARBA00022692"/>
    </source>
</evidence>
<dbReference type="EMBL" id="UINC01061666">
    <property type="protein sequence ID" value="SVB87481.1"/>
    <property type="molecule type" value="Genomic_DNA"/>
</dbReference>
<evidence type="ECO:0000256" key="1">
    <source>
        <dbReference type="ARBA" id="ARBA00004127"/>
    </source>
</evidence>
<dbReference type="Gene3D" id="1.20.1250.20">
    <property type="entry name" value="MFS general substrate transporter like domains"/>
    <property type="match status" value="2"/>
</dbReference>
<dbReference type="PANTHER" id="PTHR43826:SF3">
    <property type="entry name" value="GLUCOSE-6-PHOSPHATE EXCHANGER SLC37A4"/>
    <property type="match status" value="1"/>
</dbReference>
<feature type="transmembrane region" description="Helical" evidence="5">
    <location>
        <begin position="167"/>
        <end position="184"/>
    </location>
</feature>
<dbReference type="GO" id="GO:0016020">
    <property type="term" value="C:membrane"/>
    <property type="evidence" value="ECO:0007669"/>
    <property type="project" value="UniProtKB-ARBA"/>
</dbReference>
<dbReference type="InterPro" id="IPR011701">
    <property type="entry name" value="MFS"/>
</dbReference>
<dbReference type="GO" id="GO:0035435">
    <property type="term" value="P:phosphate ion transmembrane transport"/>
    <property type="evidence" value="ECO:0007669"/>
    <property type="project" value="TreeGrafter"/>
</dbReference>
<dbReference type="PANTHER" id="PTHR43826">
    <property type="entry name" value="GLUCOSE-6-PHOSPHATE EXCHANGER SLC37A4"/>
    <property type="match status" value="1"/>
</dbReference>
<sequence length="435" mass="46862">MRGAADLQCYRHIDQGRKPRVTISAENIQRWLIMMVLSLSGGTIFFLPHLQEVYYKPLADALSLDNTQVGSLVSIFGVTAMLSYLPGGWLADRVSPRILLTSSLLLTGCTGLYFATFPSYMISLAIHALWGVTITLLFWGSMIRVTRNWASANEQGKAFGVLETGRGLTEVLVSMAVLAVFGVLGSNTFALSMVIVQFSVLLIMFGVLAWFTIEDGADGKNSSTDTQKPRLGDIISVLRMPVVWLIAVVVMAGYCAYWGTYRFTSYSSDVFAMSVTMAAVISVGKMWLKPPAALVAGVVSDKIGIVKSVAILFAFLITTFAVFAFMPGVPSLLPLMIVNVALTSLAVFALRGIYFALLEEGGIPMAVTGTAAGVVSTVGFTPDIFMPLMGGMLLDNFPGPAGYRLFFLSVAGICVIGLIATLMIRRLTDPRCARS</sequence>
<gene>
    <name evidence="7" type="ORF">METZ01_LOCUS240335</name>
</gene>
<feature type="domain" description="Major facilitator superfamily (MFS) profile" evidence="6">
    <location>
        <begin position="33"/>
        <end position="429"/>
    </location>
</feature>
<evidence type="ECO:0000256" key="4">
    <source>
        <dbReference type="ARBA" id="ARBA00023136"/>
    </source>
</evidence>
<reference evidence="7" key="1">
    <citation type="submission" date="2018-05" db="EMBL/GenBank/DDBJ databases">
        <authorList>
            <person name="Lanie J.A."/>
            <person name="Ng W.-L."/>
            <person name="Kazmierczak K.M."/>
            <person name="Andrzejewski T.M."/>
            <person name="Davidsen T.M."/>
            <person name="Wayne K.J."/>
            <person name="Tettelin H."/>
            <person name="Glass J.I."/>
            <person name="Rusch D."/>
            <person name="Podicherti R."/>
            <person name="Tsui H.-C.T."/>
            <person name="Winkler M.E."/>
        </authorList>
    </citation>
    <scope>NUCLEOTIDE SEQUENCE</scope>
</reference>
<comment type="subcellular location">
    <subcellularLocation>
        <location evidence="1">Endomembrane system</location>
        <topology evidence="1">Multi-pass membrane protein</topology>
    </subcellularLocation>
</comment>
<evidence type="ECO:0000259" key="6">
    <source>
        <dbReference type="PROSITE" id="PS50850"/>
    </source>
</evidence>
<dbReference type="AlphaFoldDB" id="A0A382HLV6"/>
<evidence type="ECO:0000256" key="3">
    <source>
        <dbReference type="ARBA" id="ARBA00022989"/>
    </source>
</evidence>
<keyword evidence="4 5" id="KW-0472">Membrane</keyword>
<keyword evidence="2 5" id="KW-0812">Transmembrane</keyword>
<protein>
    <recommendedName>
        <fullName evidence="6">Major facilitator superfamily (MFS) profile domain-containing protein</fullName>
    </recommendedName>
</protein>
<dbReference type="InterPro" id="IPR020846">
    <property type="entry name" value="MFS_dom"/>
</dbReference>
<feature type="transmembrane region" description="Helical" evidence="5">
    <location>
        <begin position="362"/>
        <end position="381"/>
    </location>
</feature>
<evidence type="ECO:0000313" key="7">
    <source>
        <dbReference type="EMBL" id="SVB87481.1"/>
    </source>
</evidence>
<feature type="transmembrane region" description="Helical" evidence="5">
    <location>
        <begin position="309"/>
        <end position="326"/>
    </location>
</feature>
<proteinExistence type="predicted"/>
<accession>A0A382HLV6</accession>
<dbReference type="GO" id="GO:0061513">
    <property type="term" value="F:glucose 6-phosphate:phosphate antiporter activity"/>
    <property type="evidence" value="ECO:0007669"/>
    <property type="project" value="TreeGrafter"/>
</dbReference>
<dbReference type="Pfam" id="PF07690">
    <property type="entry name" value="MFS_1"/>
    <property type="match status" value="1"/>
</dbReference>
<dbReference type="PROSITE" id="PS50850">
    <property type="entry name" value="MFS"/>
    <property type="match status" value="1"/>
</dbReference>
<evidence type="ECO:0000256" key="5">
    <source>
        <dbReference type="SAM" id="Phobius"/>
    </source>
</evidence>
<feature type="transmembrane region" description="Helical" evidence="5">
    <location>
        <begin position="332"/>
        <end position="350"/>
    </location>
</feature>
<feature type="transmembrane region" description="Helical" evidence="5">
    <location>
        <begin position="121"/>
        <end position="139"/>
    </location>
</feature>
<dbReference type="GO" id="GO:0012505">
    <property type="term" value="C:endomembrane system"/>
    <property type="evidence" value="ECO:0007669"/>
    <property type="project" value="UniProtKB-SubCell"/>
</dbReference>
<feature type="transmembrane region" description="Helical" evidence="5">
    <location>
        <begin position="31"/>
        <end position="50"/>
    </location>
</feature>
<feature type="transmembrane region" description="Helical" evidence="5">
    <location>
        <begin position="271"/>
        <end position="288"/>
    </location>
</feature>
<dbReference type="SUPFAM" id="SSF103473">
    <property type="entry name" value="MFS general substrate transporter"/>
    <property type="match status" value="1"/>
</dbReference>
<feature type="transmembrane region" description="Helical" evidence="5">
    <location>
        <begin position="190"/>
        <end position="213"/>
    </location>
</feature>
<feature type="transmembrane region" description="Helical" evidence="5">
    <location>
        <begin position="70"/>
        <end position="91"/>
    </location>
</feature>
<dbReference type="CDD" id="cd06174">
    <property type="entry name" value="MFS"/>
    <property type="match status" value="1"/>
</dbReference>
<organism evidence="7">
    <name type="scientific">marine metagenome</name>
    <dbReference type="NCBI Taxonomy" id="408172"/>
    <lineage>
        <taxon>unclassified sequences</taxon>
        <taxon>metagenomes</taxon>
        <taxon>ecological metagenomes</taxon>
    </lineage>
</organism>